<dbReference type="EMBL" id="CP061281">
    <property type="protein sequence ID" value="QNS02710.1"/>
    <property type="molecule type" value="Genomic_DNA"/>
</dbReference>
<dbReference type="AlphaFoldDB" id="A0A7H1B1V5"/>
<evidence type="ECO:0000256" key="1">
    <source>
        <dbReference type="SAM" id="Phobius"/>
    </source>
</evidence>
<sequence>MGVLIVLAAVLERCLSVFNGPETYVLCPHVPLLSERRAHEAATNRWLLLAGLVLAVAALVLSRVRRQRVVPVLLLPVILLSVVLADGYAARADAVAHKIWTTQGCDEPTALYETSRGWFDWSPLG</sequence>
<keyword evidence="3" id="KW-1185">Reference proteome</keyword>
<evidence type="ECO:0000313" key="2">
    <source>
        <dbReference type="EMBL" id="QNS02710.1"/>
    </source>
</evidence>
<feature type="transmembrane region" description="Helical" evidence="1">
    <location>
        <begin position="69"/>
        <end position="90"/>
    </location>
</feature>
<keyword evidence="1" id="KW-0812">Transmembrane</keyword>
<feature type="transmembrane region" description="Helical" evidence="1">
    <location>
        <begin position="46"/>
        <end position="62"/>
    </location>
</feature>
<accession>A0A7H1B1V5</accession>
<gene>
    <name evidence="2" type="ORF">IAG42_03110</name>
</gene>
<protein>
    <submittedName>
        <fullName evidence="2">Uncharacterized protein</fullName>
    </submittedName>
</protein>
<proteinExistence type="predicted"/>
<name>A0A7H1B1V5_9ACTN</name>
<dbReference type="RefSeq" id="WP_188335465.1">
    <property type="nucleotide sequence ID" value="NZ_CP061281.1"/>
</dbReference>
<organism evidence="2 3">
    <name type="scientific">Streptomyces xanthii</name>
    <dbReference type="NCBI Taxonomy" id="2768069"/>
    <lineage>
        <taxon>Bacteria</taxon>
        <taxon>Bacillati</taxon>
        <taxon>Actinomycetota</taxon>
        <taxon>Actinomycetes</taxon>
        <taxon>Kitasatosporales</taxon>
        <taxon>Streptomycetaceae</taxon>
        <taxon>Streptomyces</taxon>
    </lineage>
</organism>
<keyword evidence="1" id="KW-1133">Transmembrane helix</keyword>
<reference evidence="2 3" key="1">
    <citation type="submission" date="2020-09" db="EMBL/GenBank/DDBJ databases">
        <title>A novel species.</title>
        <authorList>
            <person name="Gao J."/>
        </authorList>
    </citation>
    <scope>NUCLEOTIDE SEQUENCE [LARGE SCALE GENOMIC DNA]</scope>
    <source>
        <strain evidence="2 3">CRXT-Y-14</strain>
    </source>
</reference>
<evidence type="ECO:0000313" key="3">
    <source>
        <dbReference type="Proteomes" id="UP000516428"/>
    </source>
</evidence>
<keyword evidence="1" id="KW-0472">Membrane</keyword>
<dbReference type="KEGG" id="sxn:IAG42_03110"/>
<dbReference type="Proteomes" id="UP000516428">
    <property type="component" value="Chromosome"/>
</dbReference>